<name>A0A2M8J388_9RHOB</name>
<comment type="caution">
    <text evidence="1">The sequence shown here is derived from an EMBL/GenBank/DDBJ whole genome shotgun (WGS) entry which is preliminary data.</text>
</comment>
<organism evidence="1 2">
    <name type="scientific">Pseudooceanicola lipolyticus</name>
    <dbReference type="NCBI Taxonomy" id="2029104"/>
    <lineage>
        <taxon>Bacteria</taxon>
        <taxon>Pseudomonadati</taxon>
        <taxon>Pseudomonadota</taxon>
        <taxon>Alphaproteobacteria</taxon>
        <taxon>Rhodobacterales</taxon>
        <taxon>Paracoccaceae</taxon>
        <taxon>Pseudooceanicola</taxon>
    </lineage>
</organism>
<dbReference type="AlphaFoldDB" id="A0A2M8J388"/>
<evidence type="ECO:0000313" key="2">
    <source>
        <dbReference type="Proteomes" id="UP000231553"/>
    </source>
</evidence>
<evidence type="ECO:0000313" key="1">
    <source>
        <dbReference type="EMBL" id="PJE37249.1"/>
    </source>
</evidence>
<keyword evidence="2" id="KW-1185">Reference proteome</keyword>
<dbReference type="Proteomes" id="UP000231553">
    <property type="component" value="Unassembled WGS sequence"/>
</dbReference>
<dbReference type="EMBL" id="PGTB01000018">
    <property type="protein sequence ID" value="PJE37249.1"/>
    <property type="molecule type" value="Genomic_DNA"/>
</dbReference>
<proteinExistence type="predicted"/>
<reference evidence="1 2" key="1">
    <citation type="journal article" date="2018" name="Int. J. Syst. Evol. Microbiol.">
        <title>Pseudooceanicola lipolyticus sp. nov., a marine alphaproteobacterium, reclassification of Oceanicola flagellatus as Pseudooceanicola flagellatus comb. nov. and emended description of the genus Pseudooceanicola.</title>
        <authorList>
            <person name="Huang M.-M."/>
            <person name="Guo L.-L."/>
            <person name="Wu Y.-H."/>
            <person name="Lai Q.-L."/>
            <person name="Shao Z.-Z."/>
            <person name="Wang C.-S."/>
            <person name="Wu M."/>
            <person name="Xu X.-W."/>
        </authorList>
    </citation>
    <scope>NUCLEOTIDE SEQUENCE [LARGE SCALE GENOMIC DNA]</scope>
    <source>
        <strain evidence="1 2">157</strain>
    </source>
</reference>
<accession>A0A2M8J388</accession>
<protein>
    <submittedName>
        <fullName evidence="1">Uncharacterized protein</fullName>
    </submittedName>
</protein>
<sequence>MISSTNDPKQEIYSEDSAWATIVSAALAIPHRMTRRLRTLAEKLLTHPSHFMKQQATIA</sequence>
<gene>
    <name evidence="1" type="ORF">CVM52_07710</name>
</gene>